<name>A0A1R3I2I7_COCAP</name>
<feature type="non-terminal residue" evidence="2">
    <location>
        <position position="246"/>
    </location>
</feature>
<dbReference type="InterPro" id="IPR032675">
    <property type="entry name" value="LRR_dom_sf"/>
</dbReference>
<protein>
    <submittedName>
        <fullName evidence="2">F-box/LRR-repeat protein</fullName>
    </submittedName>
</protein>
<evidence type="ECO:0000313" key="2">
    <source>
        <dbReference type="EMBL" id="OMO76780.1"/>
    </source>
</evidence>
<comment type="caution">
    <text evidence="2">The sequence shown here is derived from an EMBL/GenBank/DDBJ whole genome shotgun (WGS) entry which is preliminary data.</text>
</comment>
<dbReference type="Proteomes" id="UP000188268">
    <property type="component" value="Unassembled WGS sequence"/>
</dbReference>
<evidence type="ECO:0000313" key="3">
    <source>
        <dbReference type="Proteomes" id="UP000188268"/>
    </source>
</evidence>
<dbReference type="PANTHER" id="PTHR31900">
    <property type="entry name" value="F-BOX/RNI SUPERFAMILY PROTEIN-RELATED"/>
    <property type="match status" value="1"/>
</dbReference>
<organism evidence="2 3">
    <name type="scientific">Corchorus capsularis</name>
    <name type="common">Jute</name>
    <dbReference type="NCBI Taxonomy" id="210143"/>
    <lineage>
        <taxon>Eukaryota</taxon>
        <taxon>Viridiplantae</taxon>
        <taxon>Streptophyta</taxon>
        <taxon>Embryophyta</taxon>
        <taxon>Tracheophyta</taxon>
        <taxon>Spermatophyta</taxon>
        <taxon>Magnoliopsida</taxon>
        <taxon>eudicotyledons</taxon>
        <taxon>Gunneridae</taxon>
        <taxon>Pentapetalae</taxon>
        <taxon>rosids</taxon>
        <taxon>malvids</taxon>
        <taxon>Malvales</taxon>
        <taxon>Malvaceae</taxon>
        <taxon>Grewioideae</taxon>
        <taxon>Apeibeae</taxon>
        <taxon>Corchorus</taxon>
    </lineage>
</organism>
<dbReference type="AlphaFoldDB" id="A0A1R3I2I7"/>
<dbReference type="Pfam" id="PF08387">
    <property type="entry name" value="FBD"/>
    <property type="match status" value="1"/>
</dbReference>
<dbReference type="EMBL" id="AWWV01010848">
    <property type="protein sequence ID" value="OMO76780.1"/>
    <property type="molecule type" value="Genomic_DNA"/>
</dbReference>
<dbReference type="Gene3D" id="3.80.10.10">
    <property type="entry name" value="Ribonuclease Inhibitor"/>
    <property type="match status" value="1"/>
</dbReference>
<dbReference type="PANTHER" id="PTHR31900:SF30">
    <property type="entry name" value="SUPERFAMILY PROTEIN, PUTATIVE-RELATED"/>
    <property type="match status" value="1"/>
</dbReference>
<evidence type="ECO:0000259" key="1">
    <source>
        <dbReference type="Pfam" id="PF08387"/>
    </source>
</evidence>
<dbReference type="SUPFAM" id="SSF52047">
    <property type="entry name" value="RNI-like"/>
    <property type="match status" value="1"/>
</dbReference>
<accession>A0A1R3I2I7</accession>
<dbReference type="InterPro" id="IPR006566">
    <property type="entry name" value="FBD"/>
</dbReference>
<sequence length="246" mass="27405">MLEDLIIAEGQPDNYDLCGCRYIISGARLKHFSYLGSLDDGCCIINTPSLVGVAVDVFSCKSITLGRMRAYCTYKLLTGLKNIKLLSLSTETLQVLSHTEESTAHPLPLFDNLEKLIVCGKAVDFAGSGRMLMMILQHSPHLETLEFSWGIDFLANDDRIFVDPMPACFSTHLKKVIIRMFDERHVTKEELHVIKSLLLSAQGLKELRFSVCEINKTHFRDLISSLPAGLVRPGTNIYINGESVVA</sequence>
<reference evidence="2 3" key="1">
    <citation type="submission" date="2013-09" db="EMBL/GenBank/DDBJ databases">
        <title>Corchorus capsularis genome sequencing.</title>
        <authorList>
            <person name="Alam M."/>
            <person name="Haque M.S."/>
            <person name="Islam M.S."/>
            <person name="Emdad E.M."/>
            <person name="Islam M.M."/>
            <person name="Ahmed B."/>
            <person name="Halim A."/>
            <person name="Hossen Q.M.M."/>
            <person name="Hossain M.Z."/>
            <person name="Ahmed R."/>
            <person name="Khan M.M."/>
            <person name="Islam R."/>
            <person name="Rashid M.M."/>
            <person name="Khan S.A."/>
            <person name="Rahman M.S."/>
            <person name="Alam M."/>
        </authorList>
    </citation>
    <scope>NUCLEOTIDE SEQUENCE [LARGE SCALE GENOMIC DNA]</scope>
    <source>
        <strain evidence="3">cv. CVL-1</strain>
        <tissue evidence="2">Whole seedling</tissue>
    </source>
</reference>
<proteinExistence type="predicted"/>
<keyword evidence="3" id="KW-1185">Reference proteome</keyword>
<gene>
    <name evidence="2" type="ORF">CCACVL1_15422</name>
</gene>
<feature type="domain" description="FBD" evidence="1">
    <location>
        <begin position="165"/>
        <end position="209"/>
    </location>
</feature>
<dbReference type="OrthoDB" id="594804at2759"/>
<dbReference type="Gramene" id="OMO76780">
    <property type="protein sequence ID" value="OMO76780"/>
    <property type="gene ID" value="CCACVL1_15422"/>
</dbReference>
<dbReference type="InterPro" id="IPR050232">
    <property type="entry name" value="FBL13/AtMIF1-like"/>
</dbReference>